<comment type="subcellular location">
    <subcellularLocation>
        <location evidence="1">Nucleus</location>
    </subcellularLocation>
</comment>
<keyword evidence="3" id="KW-0677">Repeat</keyword>
<dbReference type="GO" id="GO:0005634">
    <property type="term" value="C:nucleus"/>
    <property type="evidence" value="ECO:0007669"/>
    <property type="project" value="UniProtKB-SubCell"/>
</dbReference>
<dbReference type="GO" id="GO:0010468">
    <property type="term" value="P:regulation of gene expression"/>
    <property type="evidence" value="ECO:0007669"/>
    <property type="project" value="TreeGrafter"/>
</dbReference>
<dbReference type="Proteomes" id="UP000597762">
    <property type="component" value="Unassembled WGS sequence"/>
</dbReference>
<evidence type="ECO:0000256" key="5">
    <source>
        <dbReference type="ARBA" id="ARBA00022833"/>
    </source>
</evidence>
<keyword evidence="2" id="KW-0479">Metal-binding</keyword>
<keyword evidence="6" id="KW-0805">Transcription regulation</keyword>
<dbReference type="InterPro" id="IPR036236">
    <property type="entry name" value="Znf_C2H2_sf"/>
</dbReference>
<dbReference type="PROSITE" id="PS00028">
    <property type="entry name" value="ZINC_FINGER_C2H2_1"/>
    <property type="match status" value="1"/>
</dbReference>
<feature type="domain" description="C2H2-type" evidence="11">
    <location>
        <begin position="1"/>
        <end position="20"/>
    </location>
</feature>
<evidence type="ECO:0000256" key="4">
    <source>
        <dbReference type="ARBA" id="ARBA00022771"/>
    </source>
</evidence>
<dbReference type="InterPro" id="IPR050331">
    <property type="entry name" value="Zinc_finger"/>
</dbReference>
<feature type="compositionally biased region" description="Low complexity" evidence="10">
    <location>
        <begin position="70"/>
        <end position="83"/>
    </location>
</feature>
<gene>
    <name evidence="12" type="ORF">SPHA_1469</name>
</gene>
<evidence type="ECO:0000256" key="8">
    <source>
        <dbReference type="ARBA" id="ARBA00023242"/>
    </source>
</evidence>
<feature type="domain" description="C2H2-type" evidence="11">
    <location>
        <begin position="21"/>
        <end position="48"/>
    </location>
</feature>
<evidence type="ECO:0000313" key="12">
    <source>
        <dbReference type="EMBL" id="CAE1144206.1"/>
    </source>
</evidence>
<evidence type="ECO:0000256" key="7">
    <source>
        <dbReference type="ARBA" id="ARBA00023163"/>
    </source>
</evidence>
<dbReference type="EMBL" id="CAHIKZ030000040">
    <property type="protein sequence ID" value="CAE1144206.1"/>
    <property type="molecule type" value="Genomic_DNA"/>
</dbReference>
<feature type="region of interest" description="Disordered" evidence="10">
    <location>
        <begin position="224"/>
        <end position="249"/>
    </location>
</feature>
<evidence type="ECO:0000256" key="10">
    <source>
        <dbReference type="SAM" id="MobiDB-lite"/>
    </source>
</evidence>
<proteinExistence type="predicted"/>
<feature type="compositionally biased region" description="Polar residues" evidence="10">
    <location>
        <begin position="100"/>
        <end position="109"/>
    </location>
</feature>
<dbReference type="Pfam" id="PF00096">
    <property type="entry name" value="zf-C2H2"/>
    <property type="match status" value="1"/>
</dbReference>
<organism evidence="12 13">
    <name type="scientific">Acanthosepion pharaonis</name>
    <name type="common">Pharaoh cuttlefish</name>
    <name type="synonym">Sepia pharaonis</name>
    <dbReference type="NCBI Taxonomy" id="158019"/>
    <lineage>
        <taxon>Eukaryota</taxon>
        <taxon>Metazoa</taxon>
        <taxon>Spiralia</taxon>
        <taxon>Lophotrochozoa</taxon>
        <taxon>Mollusca</taxon>
        <taxon>Cephalopoda</taxon>
        <taxon>Coleoidea</taxon>
        <taxon>Decapodiformes</taxon>
        <taxon>Sepiida</taxon>
        <taxon>Sepiina</taxon>
        <taxon>Sepiidae</taxon>
        <taxon>Acanthosepion</taxon>
    </lineage>
</organism>
<sequence length="249" mass="26612">MFSQLSNLHAHERVHTGVKPFSCDICPKSFAQRTTLINHKRSHAAKAHNASLMLGKHMSADAMAMHLGTAGAGSNSSTGSSLNCNIKVPLANPGGRGSLGPNSGSSEANTDNRDDISGSGCKLKNDESGECSLTPSQAPSSHHPHHPNPLQVPTPSGRLPLSTMSSSSSSPPNIPTTSSWLSSANLHEMSQRWENNYLWPRAFPMTPIPTTNWANMPSVFPCSHVGHPSPPRSNTGSNKNRTEHHHNTK</sequence>
<evidence type="ECO:0000256" key="2">
    <source>
        <dbReference type="ARBA" id="ARBA00022723"/>
    </source>
</evidence>
<protein>
    <submittedName>
        <fullName evidence="12">KRAB</fullName>
    </submittedName>
</protein>
<dbReference type="SMART" id="SM00355">
    <property type="entry name" value="ZnF_C2H2"/>
    <property type="match status" value="1"/>
</dbReference>
<dbReference type="OrthoDB" id="3437960at2759"/>
<reference evidence="12" key="1">
    <citation type="submission" date="2021-01" db="EMBL/GenBank/DDBJ databases">
        <authorList>
            <person name="Li R."/>
            <person name="Bekaert M."/>
        </authorList>
    </citation>
    <scope>NUCLEOTIDE SEQUENCE</scope>
    <source>
        <strain evidence="12">Farmed</strain>
    </source>
</reference>
<dbReference type="InterPro" id="IPR013087">
    <property type="entry name" value="Znf_C2H2_type"/>
</dbReference>
<feature type="compositionally biased region" description="Low complexity" evidence="10">
    <location>
        <begin position="162"/>
        <end position="177"/>
    </location>
</feature>
<keyword evidence="4 9" id="KW-0863">Zinc-finger</keyword>
<dbReference type="GO" id="GO:0008270">
    <property type="term" value="F:zinc ion binding"/>
    <property type="evidence" value="ECO:0007669"/>
    <property type="project" value="UniProtKB-KW"/>
</dbReference>
<name>A0A812AMU7_ACAPH</name>
<comment type="caution">
    <text evidence="12">The sequence shown here is derived from an EMBL/GenBank/DDBJ whole genome shotgun (WGS) entry which is preliminary data.</text>
</comment>
<keyword evidence="5" id="KW-0862">Zinc</keyword>
<keyword evidence="8" id="KW-0539">Nucleus</keyword>
<evidence type="ECO:0000256" key="1">
    <source>
        <dbReference type="ARBA" id="ARBA00004123"/>
    </source>
</evidence>
<evidence type="ECO:0000256" key="9">
    <source>
        <dbReference type="PROSITE-ProRule" id="PRU00042"/>
    </source>
</evidence>
<dbReference type="PROSITE" id="PS50157">
    <property type="entry name" value="ZINC_FINGER_C2H2_2"/>
    <property type="match status" value="2"/>
</dbReference>
<dbReference type="PANTHER" id="PTHR16515:SF49">
    <property type="entry name" value="GASTRULA ZINC FINGER PROTEIN XLCGF49.1-LIKE-RELATED"/>
    <property type="match status" value="1"/>
</dbReference>
<keyword evidence="7" id="KW-0804">Transcription</keyword>
<dbReference type="PANTHER" id="PTHR16515">
    <property type="entry name" value="PR DOMAIN ZINC FINGER PROTEIN"/>
    <property type="match status" value="1"/>
</dbReference>
<evidence type="ECO:0000313" key="13">
    <source>
        <dbReference type="Proteomes" id="UP000597762"/>
    </source>
</evidence>
<dbReference type="FunFam" id="3.30.160.60:FF:000621">
    <property type="entry name" value="FLT3-interacting zinc finger 1"/>
    <property type="match status" value="1"/>
</dbReference>
<dbReference type="Gene3D" id="3.30.160.60">
    <property type="entry name" value="Classic Zinc Finger"/>
    <property type="match status" value="2"/>
</dbReference>
<evidence type="ECO:0000256" key="3">
    <source>
        <dbReference type="ARBA" id="ARBA00022737"/>
    </source>
</evidence>
<keyword evidence="13" id="KW-1185">Reference proteome</keyword>
<accession>A0A812AMU7</accession>
<evidence type="ECO:0000259" key="11">
    <source>
        <dbReference type="PROSITE" id="PS50157"/>
    </source>
</evidence>
<dbReference type="SUPFAM" id="SSF57667">
    <property type="entry name" value="beta-beta-alpha zinc fingers"/>
    <property type="match status" value="1"/>
</dbReference>
<evidence type="ECO:0000256" key="6">
    <source>
        <dbReference type="ARBA" id="ARBA00023015"/>
    </source>
</evidence>
<feature type="region of interest" description="Disordered" evidence="10">
    <location>
        <begin position="70"/>
        <end position="177"/>
    </location>
</feature>
<dbReference type="AlphaFoldDB" id="A0A812AMU7"/>